<dbReference type="Proteomes" id="UP000805649">
    <property type="component" value="Unassembled WGS sequence"/>
</dbReference>
<accession>A0ACC3YS97</accession>
<evidence type="ECO:0000313" key="1">
    <source>
        <dbReference type="EMBL" id="KAL0934798.1"/>
    </source>
</evidence>
<proteinExistence type="predicted"/>
<reference evidence="1 2" key="1">
    <citation type="journal article" date="2020" name="Phytopathology">
        <title>Genome Sequence Resources of Colletotrichum truncatum, C. plurivorum, C. musicola, and C. sojae: Four Species Pathogenic to Soybean (Glycine max).</title>
        <authorList>
            <person name="Rogerio F."/>
            <person name="Boufleur T.R."/>
            <person name="Ciampi-Guillardi M."/>
            <person name="Sukno S.A."/>
            <person name="Thon M.R."/>
            <person name="Massola Junior N.S."/>
            <person name="Baroncelli R."/>
        </authorList>
    </citation>
    <scope>NUCLEOTIDE SEQUENCE [LARGE SCALE GENOMIC DNA]</scope>
    <source>
        <strain evidence="1 2">CMES1059</strain>
    </source>
</reference>
<keyword evidence="2" id="KW-1185">Reference proteome</keyword>
<evidence type="ECO:0000313" key="2">
    <source>
        <dbReference type="Proteomes" id="UP000805649"/>
    </source>
</evidence>
<gene>
    <name evidence="1" type="ORF">CTRU02_209389</name>
</gene>
<protein>
    <submittedName>
        <fullName evidence="1">Uncharacterized protein</fullName>
    </submittedName>
</protein>
<dbReference type="EMBL" id="VUJX02000006">
    <property type="protein sequence ID" value="KAL0934798.1"/>
    <property type="molecule type" value="Genomic_DNA"/>
</dbReference>
<organism evidence="1 2">
    <name type="scientific">Colletotrichum truncatum</name>
    <name type="common">Anthracnose fungus</name>
    <name type="synonym">Colletotrichum capsici</name>
    <dbReference type="NCBI Taxonomy" id="5467"/>
    <lineage>
        <taxon>Eukaryota</taxon>
        <taxon>Fungi</taxon>
        <taxon>Dikarya</taxon>
        <taxon>Ascomycota</taxon>
        <taxon>Pezizomycotina</taxon>
        <taxon>Sordariomycetes</taxon>
        <taxon>Hypocreomycetidae</taxon>
        <taxon>Glomerellales</taxon>
        <taxon>Glomerellaceae</taxon>
        <taxon>Colletotrichum</taxon>
        <taxon>Colletotrichum truncatum species complex</taxon>
    </lineage>
</organism>
<name>A0ACC3YS97_COLTU</name>
<comment type="caution">
    <text evidence="1">The sequence shown here is derived from an EMBL/GenBank/DDBJ whole genome shotgun (WGS) entry which is preliminary data.</text>
</comment>
<sequence length="158" mass="17582">MHFSTVLTAAATLAAGVEGYLYTVGLPKTIKPGDVFNATVTTGIMQPRQEVMIWGLTRYDREWNSGPYPGSIGTEFARTNLREVLKGTYNDTIPGLKIPESTVHGDYGIQAVILQWSGVTNTPSLETWFWDVTVGDSTSEERVWSDFRGEKSRSCWLQ</sequence>